<keyword evidence="2" id="KW-1185">Reference proteome</keyword>
<protein>
    <submittedName>
        <fullName evidence="1">Uncharacterized protein</fullName>
    </submittedName>
</protein>
<dbReference type="AlphaFoldDB" id="A0A3P7J633"/>
<accession>A0A3P7J633</accession>
<sequence>MLNSVYKTHIYRQRGVKYEIGPLCWPYEEPRVEDNYRNVAPEVSTDTWIPGDVPVEVFYNLRSLTSFEITDLTDYKFDLLLTPPLGFSYKFIGAGQVSLPINQTWSFH</sequence>
<dbReference type="Proteomes" id="UP000270094">
    <property type="component" value="Unassembled WGS sequence"/>
</dbReference>
<evidence type="ECO:0000313" key="2">
    <source>
        <dbReference type="Proteomes" id="UP000270094"/>
    </source>
</evidence>
<proteinExistence type="predicted"/>
<evidence type="ECO:0000313" key="1">
    <source>
        <dbReference type="EMBL" id="VDM71807.1"/>
    </source>
</evidence>
<gene>
    <name evidence="1" type="ORF">SVUK_LOCUS6805</name>
</gene>
<dbReference type="OrthoDB" id="5823181at2759"/>
<name>A0A3P7J633_STRVU</name>
<dbReference type="EMBL" id="UYYB01022186">
    <property type="protein sequence ID" value="VDM71807.1"/>
    <property type="molecule type" value="Genomic_DNA"/>
</dbReference>
<reference evidence="1 2" key="1">
    <citation type="submission" date="2018-11" db="EMBL/GenBank/DDBJ databases">
        <authorList>
            <consortium name="Pathogen Informatics"/>
        </authorList>
    </citation>
    <scope>NUCLEOTIDE SEQUENCE [LARGE SCALE GENOMIC DNA]</scope>
</reference>
<organism evidence="1 2">
    <name type="scientific">Strongylus vulgaris</name>
    <name type="common">Blood worm</name>
    <dbReference type="NCBI Taxonomy" id="40348"/>
    <lineage>
        <taxon>Eukaryota</taxon>
        <taxon>Metazoa</taxon>
        <taxon>Ecdysozoa</taxon>
        <taxon>Nematoda</taxon>
        <taxon>Chromadorea</taxon>
        <taxon>Rhabditida</taxon>
        <taxon>Rhabditina</taxon>
        <taxon>Rhabditomorpha</taxon>
        <taxon>Strongyloidea</taxon>
        <taxon>Strongylidae</taxon>
        <taxon>Strongylus</taxon>
    </lineage>
</organism>